<protein>
    <submittedName>
        <fullName evidence="1">Uncharacterized protein</fullName>
    </submittedName>
</protein>
<accession>A0AA39MK15</accession>
<comment type="caution">
    <text evidence="1">The sequence shown here is derived from an EMBL/GenBank/DDBJ whole genome shotgun (WGS) entry which is preliminary data.</text>
</comment>
<organism evidence="1 2">
    <name type="scientific">Armillaria tabescens</name>
    <name type="common">Ringless honey mushroom</name>
    <name type="synonym">Agaricus tabescens</name>
    <dbReference type="NCBI Taxonomy" id="1929756"/>
    <lineage>
        <taxon>Eukaryota</taxon>
        <taxon>Fungi</taxon>
        <taxon>Dikarya</taxon>
        <taxon>Basidiomycota</taxon>
        <taxon>Agaricomycotina</taxon>
        <taxon>Agaricomycetes</taxon>
        <taxon>Agaricomycetidae</taxon>
        <taxon>Agaricales</taxon>
        <taxon>Marasmiineae</taxon>
        <taxon>Physalacriaceae</taxon>
        <taxon>Desarmillaria</taxon>
    </lineage>
</organism>
<proteinExistence type="predicted"/>
<dbReference type="GeneID" id="85362212"/>
<sequence>MSLLADISVAAEMLGELKTAQNFVIDNPSAVGLLKEFVLGGCDSLYPARYSTILCVNVPSKNDV</sequence>
<evidence type="ECO:0000313" key="1">
    <source>
        <dbReference type="EMBL" id="KAK0436295.1"/>
    </source>
</evidence>
<reference evidence="1" key="1">
    <citation type="submission" date="2023-06" db="EMBL/GenBank/DDBJ databases">
        <authorList>
            <consortium name="Lawrence Berkeley National Laboratory"/>
            <person name="Ahrendt S."/>
            <person name="Sahu N."/>
            <person name="Indic B."/>
            <person name="Wong-Bajracharya J."/>
            <person name="Merenyi Z."/>
            <person name="Ke H.-M."/>
            <person name="Monk M."/>
            <person name="Kocsube S."/>
            <person name="Drula E."/>
            <person name="Lipzen A."/>
            <person name="Balint B."/>
            <person name="Henrissat B."/>
            <person name="Andreopoulos B."/>
            <person name="Martin F.M."/>
            <person name="Harder C.B."/>
            <person name="Rigling D."/>
            <person name="Ford K.L."/>
            <person name="Foster G.D."/>
            <person name="Pangilinan J."/>
            <person name="Papanicolaou A."/>
            <person name="Barry K."/>
            <person name="LaButti K."/>
            <person name="Viragh M."/>
            <person name="Koriabine M."/>
            <person name="Yan M."/>
            <person name="Riley R."/>
            <person name="Champramary S."/>
            <person name="Plett K.L."/>
            <person name="Tsai I.J."/>
            <person name="Slot J."/>
            <person name="Sipos G."/>
            <person name="Plett J."/>
            <person name="Nagy L.G."/>
            <person name="Grigoriev I.V."/>
        </authorList>
    </citation>
    <scope>NUCLEOTIDE SEQUENCE</scope>
    <source>
        <strain evidence="1">CCBAS 213</strain>
    </source>
</reference>
<dbReference type="RefSeq" id="XP_060322217.1">
    <property type="nucleotide sequence ID" value="XM_060478664.1"/>
</dbReference>
<dbReference type="AlphaFoldDB" id="A0AA39MK15"/>
<keyword evidence="2" id="KW-1185">Reference proteome</keyword>
<dbReference type="EMBL" id="JAUEPS010000129">
    <property type="protein sequence ID" value="KAK0436295.1"/>
    <property type="molecule type" value="Genomic_DNA"/>
</dbReference>
<dbReference type="Proteomes" id="UP001175211">
    <property type="component" value="Unassembled WGS sequence"/>
</dbReference>
<gene>
    <name evidence="1" type="ORF">EV420DRAFT_1652596</name>
</gene>
<evidence type="ECO:0000313" key="2">
    <source>
        <dbReference type="Proteomes" id="UP001175211"/>
    </source>
</evidence>
<name>A0AA39MK15_ARMTA</name>